<evidence type="ECO:0000313" key="4">
    <source>
        <dbReference type="EMBL" id="CAJ0591695.1"/>
    </source>
</evidence>
<dbReference type="SMART" id="SM00042">
    <property type="entry name" value="CUB"/>
    <property type="match status" value="1"/>
</dbReference>
<organism evidence="4 5">
    <name type="scientific">Cylicocyclus nassatus</name>
    <name type="common">Nematode worm</name>
    <dbReference type="NCBI Taxonomy" id="53992"/>
    <lineage>
        <taxon>Eukaryota</taxon>
        <taxon>Metazoa</taxon>
        <taxon>Ecdysozoa</taxon>
        <taxon>Nematoda</taxon>
        <taxon>Chromadorea</taxon>
        <taxon>Rhabditida</taxon>
        <taxon>Rhabditina</taxon>
        <taxon>Rhabditomorpha</taxon>
        <taxon>Strongyloidea</taxon>
        <taxon>Strongylidae</taxon>
        <taxon>Cylicocyclus</taxon>
    </lineage>
</organism>
<evidence type="ECO:0000259" key="3">
    <source>
        <dbReference type="PROSITE" id="PS01180"/>
    </source>
</evidence>
<dbReference type="CDD" id="cd00037">
    <property type="entry name" value="CLECT"/>
    <property type="match status" value="1"/>
</dbReference>
<feature type="domain" description="CUB" evidence="3">
    <location>
        <begin position="102"/>
        <end position="218"/>
    </location>
</feature>
<dbReference type="SUPFAM" id="SSF49854">
    <property type="entry name" value="Spermadhesin, CUB domain"/>
    <property type="match status" value="1"/>
</dbReference>
<keyword evidence="1" id="KW-1015">Disulfide bond</keyword>
<dbReference type="InterPro" id="IPR035914">
    <property type="entry name" value="Sperma_CUB_dom_sf"/>
</dbReference>
<dbReference type="AlphaFoldDB" id="A0AA36DR63"/>
<dbReference type="CDD" id="cd00041">
    <property type="entry name" value="CUB"/>
    <property type="match status" value="1"/>
</dbReference>
<dbReference type="PANTHER" id="PTHR22991:SF41">
    <property type="entry name" value="CUB DOMAIN-CONTAINING PROTEIN-RELATED"/>
    <property type="match status" value="1"/>
</dbReference>
<dbReference type="InterPro" id="IPR050976">
    <property type="entry name" value="Snaclec"/>
</dbReference>
<dbReference type="Gene3D" id="2.60.120.290">
    <property type="entry name" value="Spermadhesin, CUB domain"/>
    <property type="match status" value="1"/>
</dbReference>
<evidence type="ECO:0000256" key="2">
    <source>
        <dbReference type="PROSITE-ProRule" id="PRU00059"/>
    </source>
</evidence>
<dbReference type="InterPro" id="IPR000859">
    <property type="entry name" value="CUB_dom"/>
</dbReference>
<dbReference type="InterPro" id="IPR016187">
    <property type="entry name" value="CTDL_fold"/>
</dbReference>
<evidence type="ECO:0000256" key="1">
    <source>
        <dbReference type="ARBA" id="ARBA00023157"/>
    </source>
</evidence>
<dbReference type="Pfam" id="PF00431">
    <property type="entry name" value="CUB"/>
    <property type="match status" value="1"/>
</dbReference>
<dbReference type="Proteomes" id="UP001176961">
    <property type="component" value="Unassembled WGS sequence"/>
</dbReference>
<dbReference type="SUPFAM" id="SSF56436">
    <property type="entry name" value="C-type lectin-like"/>
    <property type="match status" value="1"/>
</dbReference>
<comment type="caution">
    <text evidence="4">The sequence shown here is derived from an EMBL/GenBank/DDBJ whole genome shotgun (WGS) entry which is preliminary data.</text>
</comment>
<proteinExistence type="predicted"/>
<name>A0AA36DR63_CYLNA</name>
<reference evidence="4" key="1">
    <citation type="submission" date="2023-07" db="EMBL/GenBank/DDBJ databases">
        <authorList>
            <consortium name="CYATHOMIX"/>
        </authorList>
    </citation>
    <scope>NUCLEOTIDE SEQUENCE</scope>
    <source>
        <strain evidence="4">N/A</strain>
    </source>
</reference>
<accession>A0AA36DR63</accession>
<dbReference type="PANTHER" id="PTHR22991">
    <property type="entry name" value="PROTEIN CBG13490"/>
    <property type="match status" value="1"/>
</dbReference>
<evidence type="ECO:0000313" key="5">
    <source>
        <dbReference type="Proteomes" id="UP001176961"/>
    </source>
</evidence>
<gene>
    <name evidence="4" type="ORF">CYNAS_LOCUS3678</name>
</gene>
<keyword evidence="5" id="KW-1185">Reference proteome</keyword>
<dbReference type="EMBL" id="CATQJL010000001">
    <property type="protein sequence ID" value="CAJ0591695.1"/>
    <property type="molecule type" value="Genomic_DNA"/>
</dbReference>
<dbReference type="PROSITE" id="PS01180">
    <property type="entry name" value="CUB"/>
    <property type="match status" value="1"/>
</dbReference>
<sequence length="308" mass="33761">MFELDCRQTAKPDNTSFDYNNIGHKVANRLHPRGRLSLTVTERSDTVATGNCIALSPVSELVPRGKWISVSCTSPLPFICKREADCSKPTTPTPVTLAPSTCDAPYYFTEQNRTFYSPGFPNSYRSCKACYYILTVEQKIVGKFQKVVQIHFDYLQLSQGSSIKLFYSISDSTPFMNITTNVSSSLYFNSASNVMKVIFVTGSDGDGINKWKASFSPYDKVITTSPMVTIMQSPTNPSGCNQNSVVAINILTLLTPTMTTLISVFRFSGQIAAGNKTFTSTFNEMIVDFNSDSIGEKGGFSAVAIAVV</sequence>
<protein>
    <recommendedName>
        <fullName evidence="3">CUB domain-containing protein</fullName>
    </recommendedName>
</protein>
<comment type="caution">
    <text evidence="2">Lacks conserved residue(s) required for the propagation of feature annotation.</text>
</comment>